<evidence type="ECO:0000313" key="1">
    <source>
        <dbReference type="EMBL" id="KAK8867115.1"/>
    </source>
</evidence>
<sequence>MDKKEFIQNYVNNMKKIQEIILDFLENNATYEEFLRKFTISLNNEKIRENRNDLRLVLRIISHIAAYHYRTKGFFDKIGEILLLLKDEITSFYTQFEIYDIFEKCSPILVFLYENKFIEPNSESFERLFRLDGDSYKYFIPQFKSFFDHLELEKVKKEYSQMDIDLELFKSKQKIGENDSYICQLIRDDSVEEFIAFVNRSNLSLQNEKIKKSIFETNLDLIDDEEMTLIKYAAFFGSIQIFNYLRMNGVEMKPELWNFAIHSNKPEMIHLLEELHVEPEQRDFYECYFNAVEYHHNNIARYLHDNLMNIDDKFEKQFSEKLQFYNFSIFADEIQDDPDILTNVNKRKILFYELCENDCYTLVEYLLNNVEIDVNARIILNQYFFIQFFF</sequence>
<accession>A0ABR2IQB5</accession>
<dbReference type="PANTHER" id="PTHR24159:SF5">
    <property type="entry name" value="ANK_REP_REGION DOMAIN-CONTAINING PROTEIN"/>
    <property type="match status" value="1"/>
</dbReference>
<dbReference type="InterPro" id="IPR036770">
    <property type="entry name" value="Ankyrin_rpt-contain_sf"/>
</dbReference>
<evidence type="ECO:0008006" key="3">
    <source>
        <dbReference type="Google" id="ProtNLM"/>
    </source>
</evidence>
<gene>
    <name evidence="1" type="ORF">M9Y10_010087</name>
</gene>
<protein>
    <recommendedName>
        <fullName evidence="3">DUF3447 domain-containing protein</fullName>
    </recommendedName>
</protein>
<reference evidence="1 2" key="1">
    <citation type="submission" date="2024-04" db="EMBL/GenBank/DDBJ databases">
        <title>Tritrichomonas musculus Genome.</title>
        <authorList>
            <person name="Alves-Ferreira E."/>
            <person name="Grigg M."/>
            <person name="Lorenzi H."/>
            <person name="Galac M."/>
        </authorList>
    </citation>
    <scope>NUCLEOTIDE SEQUENCE [LARGE SCALE GENOMIC DNA]</scope>
    <source>
        <strain evidence="1 2">EAF2021</strain>
    </source>
</reference>
<keyword evidence="2" id="KW-1185">Reference proteome</keyword>
<evidence type="ECO:0000313" key="2">
    <source>
        <dbReference type="Proteomes" id="UP001470230"/>
    </source>
</evidence>
<dbReference type="PANTHER" id="PTHR24159">
    <property type="match status" value="1"/>
</dbReference>
<organism evidence="1 2">
    <name type="scientific">Tritrichomonas musculus</name>
    <dbReference type="NCBI Taxonomy" id="1915356"/>
    <lineage>
        <taxon>Eukaryota</taxon>
        <taxon>Metamonada</taxon>
        <taxon>Parabasalia</taxon>
        <taxon>Tritrichomonadida</taxon>
        <taxon>Tritrichomonadidae</taxon>
        <taxon>Tritrichomonas</taxon>
    </lineage>
</organism>
<dbReference type="Proteomes" id="UP001470230">
    <property type="component" value="Unassembled WGS sequence"/>
</dbReference>
<name>A0ABR2IQB5_9EUKA</name>
<proteinExistence type="predicted"/>
<dbReference type="SUPFAM" id="SSF48403">
    <property type="entry name" value="Ankyrin repeat"/>
    <property type="match status" value="1"/>
</dbReference>
<dbReference type="EMBL" id="JAPFFF010000015">
    <property type="protein sequence ID" value="KAK8867115.1"/>
    <property type="molecule type" value="Genomic_DNA"/>
</dbReference>
<dbReference type="Gene3D" id="1.25.40.20">
    <property type="entry name" value="Ankyrin repeat-containing domain"/>
    <property type="match status" value="1"/>
</dbReference>
<comment type="caution">
    <text evidence="1">The sequence shown here is derived from an EMBL/GenBank/DDBJ whole genome shotgun (WGS) entry which is preliminary data.</text>
</comment>